<dbReference type="AlphaFoldDB" id="D8JVX3"/>
<dbReference type="STRING" id="582899.Hden_1199"/>
<dbReference type="KEGG" id="hdn:Hden_1199"/>
<reference evidence="2" key="1">
    <citation type="journal article" date="2011" name="J. Bacteriol.">
        <title>Genome sequences of eight morphologically diverse alphaproteobacteria.</title>
        <authorList>
            <consortium name="US DOE Joint Genome Institute"/>
            <person name="Brown P.J."/>
            <person name="Kysela D.T."/>
            <person name="Buechlein A."/>
            <person name="Hemmerich C."/>
            <person name="Brun Y.V."/>
        </authorList>
    </citation>
    <scope>NUCLEOTIDE SEQUENCE [LARGE SCALE GENOMIC DNA]</scope>
    <source>
        <strain evidence="2">ATCC 51888 / DSM 1869 / NCIB 11706 / TK 0415</strain>
    </source>
</reference>
<proteinExistence type="predicted"/>
<dbReference type="Proteomes" id="UP000002033">
    <property type="component" value="Chromosome"/>
</dbReference>
<sequence>MHATVWDQVCRECREMSDGTRGVAISKLDRDLFGQFAWFALTIASAYRTVANTKNIED</sequence>
<organism evidence="1 2">
    <name type="scientific">Hyphomicrobium denitrificans (strain ATCC 51888 / DSM 1869 / NCIMB 11706 / TK 0415)</name>
    <dbReference type="NCBI Taxonomy" id="582899"/>
    <lineage>
        <taxon>Bacteria</taxon>
        <taxon>Pseudomonadati</taxon>
        <taxon>Pseudomonadota</taxon>
        <taxon>Alphaproteobacteria</taxon>
        <taxon>Hyphomicrobiales</taxon>
        <taxon>Hyphomicrobiaceae</taxon>
        <taxon>Hyphomicrobium</taxon>
    </lineage>
</organism>
<keyword evidence="2" id="KW-1185">Reference proteome</keyword>
<dbReference type="EMBL" id="CP002083">
    <property type="protein sequence ID" value="ADJ23012.1"/>
    <property type="molecule type" value="Genomic_DNA"/>
</dbReference>
<protein>
    <submittedName>
        <fullName evidence="1">Uncharacterized protein</fullName>
    </submittedName>
</protein>
<name>D8JVX3_HYPDA</name>
<accession>D8JVX3</accession>
<evidence type="ECO:0000313" key="2">
    <source>
        <dbReference type="Proteomes" id="UP000002033"/>
    </source>
</evidence>
<evidence type="ECO:0000313" key="1">
    <source>
        <dbReference type="EMBL" id="ADJ23012.1"/>
    </source>
</evidence>
<dbReference type="HOGENOM" id="CLU_2973315_0_0_5"/>
<gene>
    <name evidence="1" type="ordered locus">Hden_1199</name>
</gene>